<protein>
    <submittedName>
        <fullName evidence="1">Uncharacterized protein</fullName>
    </submittedName>
</protein>
<evidence type="ECO:0000313" key="1">
    <source>
        <dbReference type="EMBL" id="JAD73192.1"/>
    </source>
</evidence>
<reference evidence="1" key="1">
    <citation type="submission" date="2014-09" db="EMBL/GenBank/DDBJ databases">
        <authorList>
            <person name="Magalhaes I.L.F."/>
            <person name="Oliveira U."/>
            <person name="Santos F.R."/>
            <person name="Vidigal T.H.D.A."/>
            <person name="Brescovit A.D."/>
            <person name="Santos A.J."/>
        </authorList>
    </citation>
    <scope>NUCLEOTIDE SEQUENCE</scope>
    <source>
        <tissue evidence="1">Shoot tissue taken approximately 20 cm above the soil surface</tissue>
    </source>
</reference>
<dbReference type="AlphaFoldDB" id="A0A0A9CNX0"/>
<proteinExistence type="predicted"/>
<dbReference type="EMBL" id="GBRH01224703">
    <property type="protein sequence ID" value="JAD73192.1"/>
    <property type="molecule type" value="Transcribed_RNA"/>
</dbReference>
<sequence>MILPTLGFRHMKFCLELNLFLK</sequence>
<organism evidence="1">
    <name type="scientific">Arundo donax</name>
    <name type="common">Giant reed</name>
    <name type="synonym">Donax arundinaceus</name>
    <dbReference type="NCBI Taxonomy" id="35708"/>
    <lineage>
        <taxon>Eukaryota</taxon>
        <taxon>Viridiplantae</taxon>
        <taxon>Streptophyta</taxon>
        <taxon>Embryophyta</taxon>
        <taxon>Tracheophyta</taxon>
        <taxon>Spermatophyta</taxon>
        <taxon>Magnoliopsida</taxon>
        <taxon>Liliopsida</taxon>
        <taxon>Poales</taxon>
        <taxon>Poaceae</taxon>
        <taxon>PACMAD clade</taxon>
        <taxon>Arundinoideae</taxon>
        <taxon>Arundineae</taxon>
        <taxon>Arundo</taxon>
    </lineage>
</organism>
<name>A0A0A9CNX0_ARUDO</name>
<reference evidence="1" key="2">
    <citation type="journal article" date="2015" name="Data Brief">
        <title>Shoot transcriptome of the giant reed, Arundo donax.</title>
        <authorList>
            <person name="Barrero R.A."/>
            <person name="Guerrero F.D."/>
            <person name="Moolhuijzen P."/>
            <person name="Goolsby J.A."/>
            <person name="Tidwell J."/>
            <person name="Bellgard S.E."/>
            <person name="Bellgard M.I."/>
        </authorList>
    </citation>
    <scope>NUCLEOTIDE SEQUENCE</scope>
    <source>
        <tissue evidence="1">Shoot tissue taken approximately 20 cm above the soil surface</tissue>
    </source>
</reference>
<accession>A0A0A9CNX0</accession>